<accession>A0A9P0PTN3</accession>
<dbReference type="Proteomes" id="UP001152888">
    <property type="component" value="Unassembled WGS sequence"/>
</dbReference>
<evidence type="ECO:0000256" key="6">
    <source>
        <dbReference type="ARBA" id="ARBA00022801"/>
    </source>
</evidence>
<evidence type="ECO:0000256" key="8">
    <source>
        <dbReference type="ARBA" id="ARBA00023049"/>
    </source>
</evidence>
<evidence type="ECO:0000313" key="12">
    <source>
        <dbReference type="Proteomes" id="UP001152888"/>
    </source>
</evidence>
<dbReference type="InterPro" id="IPR018497">
    <property type="entry name" value="Peptidase_M13_C"/>
</dbReference>
<dbReference type="PANTHER" id="PTHR11733:SF224">
    <property type="entry name" value="NEPRILYSIN-2"/>
    <property type="match status" value="1"/>
</dbReference>
<comment type="subcellular location">
    <subcellularLocation>
        <location evidence="2">Cell membrane</location>
        <topology evidence="2">Single-pass type II membrane protein</topology>
    </subcellularLocation>
</comment>
<keyword evidence="6" id="KW-0378">Hydrolase</keyword>
<evidence type="ECO:0000259" key="10">
    <source>
        <dbReference type="Pfam" id="PF05649"/>
    </source>
</evidence>
<dbReference type="PRINTS" id="PR00786">
    <property type="entry name" value="NEPRILYSIN"/>
</dbReference>
<dbReference type="Gene3D" id="1.10.1380.10">
    <property type="entry name" value="Neutral endopeptidase , domain2"/>
    <property type="match status" value="1"/>
</dbReference>
<keyword evidence="7" id="KW-0862">Zinc</keyword>
<dbReference type="OrthoDB" id="6696837at2759"/>
<dbReference type="GO" id="GO:0016485">
    <property type="term" value="P:protein processing"/>
    <property type="evidence" value="ECO:0007669"/>
    <property type="project" value="TreeGrafter"/>
</dbReference>
<evidence type="ECO:0000256" key="4">
    <source>
        <dbReference type="ARBA" id="ARBA00022670"/>
    </source>
</evidence>
<keyword evidence="8" id="KW-0482">Metalloprotease</keyword>
<dbReference type="PANTHER" id="PTHR11733">
    <property type="entry name" value="ZINC METALLOPROTEASE FAMILY M13 NEPRILYSIN-RELATED"/>
    <property type="match status" value="1"/>
</dbReference>
<dbReference type="GO" id="GO:0005886">
    <property type="term" value="C:plasma membrane"/>
    <property type="evidence" value="ECO:0007669"/>
    <property type="project" value="UniProtKB-SubCell"/>
</dbReference>
<dbReference type="Pfam" id="PF05649">
    <property type="entry name" value="Peptidase_M13_N"/>
    <property type="match status" value="1"/>
</dbReference>
<evidence type="ECO:0000256" key="5">
    <source>
        <dbReference type="ARBA" id="ARBA00022723"/>
    </source>
</evidence>
<evidence type="ECO:0000256" key="3">
    <source>
        <dbReference type="ARBA" id="ARBA00007357"/>
    </source>
</evidence>
<reference evidence="11" key="1">
    <citation type="submission" date="2022-03" db="EMBL/GenBank/DDBJ databases">
        <authorList>
            <person name="Sayadi A."/>
        </authorList>
    </citation>
    <scope>NUCLEOTIDE SEQUENCE</scope>
</reference>
<feature type="domain" description="Peptidase M13 N-terminal" evidence="10">
    <location>
        <begin position="1"/>
        <end position="310"/>
    </location>
</feature>
<gene>
    <name evidence="11" type="ORF">ACAOBT_LOCUS24419</name>
</gene>
<dbReference type="EMBL" id="CAKOFQ010007332">
    <property type="protein sequence ID" value="CAH1998488.1"/>
    <property type="molecule type" value="Genomic_DNA"/>
</dbReference>
<dbReference type="InterPro" id="IPR024079">
    <property type="entry name" value="MetalloPept_cat_dom_sf"/>
</dbReference>
<dbReference type="Gene3D" id="3.40.390.10">
    <property type="entry name" value="Collagenase (Catalytic Domain)"/>
    <property type="match status" value="1"/>
</dbReference>
<comment type="caution">
    <text evidence="11">The sequence shown here is derived from an EMBL/GenBank/DDBJ whole genome shotgun (WGS) entry which is preliminary data.</text>
</comment>
<keyword evidence="12" id="KW-1185">Reference proteome</keyword>
<organism evidence="11 12">
    <name type="scientific">Acanthoscelides obtectus</name>
    <name type="common">Bean weevil</name>
    <name type="synonym">Bruchus obtectus</name>
    <dbReference type="NCBI Taxonomy" id="200917"/>
    <lineage>
        <taxon>Eukaryota</taxon>
        <taxon>Metazoa</taxon>
        <taxon>Ecdysozoa</taxon>
        <taxon>Arthropoda</taxon>
        <taxon>Hexapoda</taxon>
        <taxon>Insecta</taxon>
        <taxon>Pterygota</taxon>
        <taxon>Neoptera</taxon>
        <taxon>Endopterygota</taxon>
        <taxon>Coleoptera</taxon>
        <taxon>Polyphaga</taxon>
        <taxon>Cucujiformia</taxon>
        <taxon>Chrysomeloidea</taxon>
        <taxon>Chrysomelidae</taxon>
        <taxon>Bruchinae</taxon>
        <taxon>Bruchini</taxon>
        <taxon>Acanthoscelides</taxon>
    </lineage>
</organism>
<feature type="domain" description="Peptidase M13 C-terminal" evidence="9">
    <location>
        <begin position="383"/>
        <end position="584"/>
    </location>
</feature>
<protein>
    <submittedName>
        <fullName evidence="11">Uncharacterized protein</fullName>
    </submittedName>
</protein>
<sequence length="585" mass="67874">MDESAIETQGTKEIFQIFKYIGGWPAVERGPWTEENYNWVEAIHRLRKLGIDYDVFFRVSVAKDRHNDMKYIFGIHDMSYSPSDLSQADRKLYLNYMVDIATMFGANRYTATQHSEEVLNLFLVLASISKSSVTNNRTNMYEKYSISELQYHYEYLNWAQYIKGIVGDLVPIRFEDEVVLTDPDYLIQLEKLLSRTPKRTLANFIAWHTVQYLINFLPTRILDKAYDFLARFNAGHAIKPFRWKMCVKTVEDRLDSVIAAVFIRRFLDAKIRDDVVHLIKNVKDTFKANLLGLEWFDRQTKELILSKLLTSIEKVVSVGDLMDLEIDNERTFYNVNISNHSFMASALYLDHIKHDKLFMKLIHPVDDHMFANTGFITGTKIKYLPKKNVLIFPIGIFEGIFYRHDRPSYMNYAILGSLVGHEVSHIFMRAKHGLPPSEWELRSFWTPSSLVNYQEKLHCLAEQYAKLHGDRKLSSQNALKTGDEDMADLAGMEISYDTYLNLIKENGAEPTLPGLNYSTAQLFWISSAMHHCSRYPYSERDMENFGWSPVELRVNGPLQNIKEFAEDFGCAAGSKMNPSTKCDIW</sequence>
<proteinExistence type="inferred from homology"/>
<name>A0A9P0PTN3_ACAOB</name>
<evidence type="ECO:0000259" key="9">
    <source>
        <dbReference type="Pfam" id="PF01431"/>
    </source>
</evidence>
<dbReference type="InterPro" id="IPR042089">
    <property type="entry name" value="Peptidase_M13_dom_2"/>
</dbReference>
<dbReference type="GO" id="GO:0046872">
    <property type="term" value="F:metal ion binding"/>
    <property type="evidence" value="ECO:0007669"/>
    <property type="project" value="UniProtKB-KW"/>
</dbReference>
<dbReference type="InterPro" id="IPR008753">
    <property type="entry name" value="Peptidase_M13_N"/>
</dbReference>
<dbReference type="GO" id="GO:0004222">
    <property type="term" value="F:metalloendopeptidase activity"/>
    <property type="evidence" value="ECO:0007669"/>
    <property type="project" value="InterPro"/>
</dbReference>
<evidence type="ECO:0000256" key="7">
    <source>
        <dbReference type="ARBA" id="ARBA00022833"/>
    </source>
</evidence>
<evidence type="ECO:0000256" key="1">
    <source>
        <dbReference type="ARBA" id="ARBA00001947"/>
    </source>
</evidence>
<keyword evidence="4" id="KW-0645">Protease</keyword>
<evidence type="ECO:0000313" key="11">
    <source>
        <dbReference type="EMBL" id="CAH1998488.1"/>
    </source>
</evidence>
<dbReference type="SUPFAM" id="SSF55486">
    <property type="entry name" value="Metalloproteases ('zincins'), catalytic domain"/>
    <property type="match status" value="1"/>
</dbReference>
<dbReference type="Pfam" id="PF01431">
    <property type="entry name" value="Peptidase_M13"/>
    <property type="match status" value="1"/>
</dbReference>
<comment type="cofactor">
    <cofactor evidence="1">
        <name>Zn(2+)</name>
        <dbReference type="ChEBI" id="CHEBI:29105"/>
    </cofactor>
</comment>
<keyword evidence="5" id="KW-0479">Metal-binding</keyword>
<dbReference type="PROSITE" id="PS51885">
    <property type="entry name" value="NEPRILYSIN"/>
    <property type="match status" value="1"/>
</dbReference>
<evidence type="ECO:0000256" key="2">
    <source>
        <dbReference type="ARBA" id="ARBA00004401"/>
    </source>
</evidence>
<dbReference type="InterPro" id="IPR000718">
    <property type="entry name" value="Peptidase_M13"/>
</dbReference>
<comment type="similarity">
    <text evidence="3">Belongs to the peptidase M13 family.</text>
</comment>
<dbReference type="CDD" id="cd08662">
    <property type="entry name" value="M13"/>
    <property type="match status" value="1"/>
</dbReference>
<dbReference type="AlphaFoldDB" id="A0A9P0PTN3"/>